<name>A0A9E8II91_9MUSC</name>
<dbReference type="PANTHER" id="PTHR21137:SF35">
    <property type="entry name" value="ODORANT RECEPTOR 19A-RELATED"/>
    <property type="match status" value="1"/>
</dbReference>
<feature type="transmembrane region" description="Helical" evidence="10">
    <location>
        <begin position="47"/>
        <end position="71"/>
    </location>
</feature>
<dbReference type="GO" id="GO:0007165">
    <property type="term" value="P:signal transduction"/>
    <property type="evidence" value="ECO:0007669"/>
    <property type="project" value="UniProtKB-KW"/>
</dbReference>
<evidence type="ECO:0000256" key="6">
    <source>
        <dbReference type="ARBA" id="ARBA00022989"/>
    </source>
</evidence>
<keyword evidence="7 10" id="KW-0472">Membrane</keyword>
<keyword evidence="3 10" id="KW-0716">Sensory transduction</keyword>
<proteinExistence type="evidence at transcript level"/>
<reference evidence="11" key="2">
    <citation type="submission" date="2022-05" db="EMBL/GenBank/DDBJ databases">
        <authorList>
            <person name="Segura Leon O.L."/>
            <person name="Torres Huerta B."/>
            <person name="Meza Hernandez S.J."/>
        </authorList>
    </citation>
    <scope>NUCLEOTIDE SEQUENCE</scope>
</reference>
<protein>
    <recommendedName>
        <fullName evidence="10">Odorant receptor</fullName>
    </recommendedName>
</protein>
<keyword evidence="2" id="KW-1003">Cell membrane</keyword>
<gene>
    <name evidence="11" type="primary">OR59a1</name>
</gene>
<evidence type="ECO:0000256" key="1">
    <source>
        <dbReference type="ARBA" id="ARBA00004651"/>
    </source>
</evidence>
<comment type="subcellular location">
    <subcellularLocation>
        <location evidence="1 10">Cell membrane</location>
        <topology evidence="1 10">Multi-pass membrane protein</topology>
    </subcellularLocation>
</comment>
<evidence type="ECO:0000313" key="11">
    <source>
        <dbReference type="EMBL" id="UZH23372.1"/>
    </source>
</evidence>
<reference evidence="11" key="1">
    <citation type="journal article" date="2022" name="Int. J. Mol. Sci.">
        <title>Identification of Candidate Chemosensory Gene Families by Head Transcriptomes Analysis in the Mexican Fruit Fly, Anastrepha ludens Loew (Diptera: Tephritidae).</title>
        <authorList>
            <person name="Segura-Leon O.L."/>
            <person name="Torres-Huerta B."/>
            <person name="Estrada-Perez A.R."/>
            <person name="Cibrian-Tovar J."/>
            <person name="Hernandez-Hernandez F.C."/>
            <person name="Cruz-Jaramillo J.L."/>
            <person name="Meza-Hernandez J.S."/>
            <person name="Sanchez-Galicia F."/>
        </authorList>
    </citation>
    <scope>NUCLEOTIDE SEQUENCE</scope>
</reference>
<dbReference type="PANTHER" id="PTHR21137">
    <property type="entry name" value="ODORANT RECEPTOR"/>
    <property type="match status" value="1"/>
</dbReference>
<evidence type="ECO:0000256" key="7">
    <source>
        <dbReference type="ARBA" id="ARBA00023136"/>
    </source>
</evidence>
<evidence type="ECO:0000256" key="3">
    <source>
        <dbReference type="ARBA" id="ARBA00022606"/>
    </source>
</evidence>
<dbReference type="GO" id="GO:0005886">
    <property type="term" value="C:plasma membrane"/>
    <property type="evidence" value="ECO:0007669"/>
    <property type="project" value="UniProtKB-SubCell"/>
</dbReference>
<accession>A0A9E8II91</accession>
<evidence type="ECO:0000256" key="8">
    <source>
        <dbReference type="ARBA" id="ARBA00023170"/>
    </source>
</evidence>
<dbReference type="GO" id="GO:0005549">
    <property type="term" value="F:odorant binding"/>
    <property type="evidence" value="ECO:0007669"/>
    <property type="project" value="InterPro"/>
</dbReference>
<organism evidence="11">
    <name type="scientific">Anastrepha ludens</name>
    <name type="common">Mexican fruit fly</name>
    <dbReference type="NCBI Taxonomy" id="28586"/>
    <lineage>
        <taxon>Eukaryota</taxon>
        <taxon>Metazoa</taxon>
        <taxon>Ecdysozoa</taxon>
        <taxon>Arthropoda</taxon>
        <taxon>Hexapoda</taxon>
        <taxon>Insecta</taxon>
        <taxon>Pterygota</taxon>
        <taxon>Neoptera</taxon>
        <taxon>Endopterygota</taxon>
        <taxon>Diptera</taxon>
        <taxon>Brachycera</taxon>
        <taxon>Muscomorpha</taxon>
        <taxon>Tephritoidea</taxon>
        <taxon>Tephritidae</taxon>
        <taxon>Anastrepha</taxon>
    </lineage>
</organism>
<evidence type="ECO:0000256" key="5">
    <source>
        <dbReference type="ARBA" id="ARBA00022725"/>
    </source>
</evidence>
<comment type="caution">
    <text evidence="10">Lacks conserved residue(s) required for the propagation of feature annotation.</text>
</comment>
<sequence>MSPQSALPSPSTLLPLPAALDTRSFFKLHWTCFKVLGVIAPTSNAYYLGYSLLLHLLVTICYPLHLALALFKSCNASVNIENLAVCVTCVACSMKFVIYAMKMGRIRELESIIGTLDARCSSPHERSYFIQLRKDMRHITIGFLSIYAIVGVTAELMFIFRNEHNLLYPAWFPFDWRANELKFYAAHLYQIVGISYQLLQNFVNDCLPTMALAVLSAHIKLLGIRVSQIGYAEQNLDANEEELLRCIKDQEQLYNMLNTIQGIISLPMFLQFTLTAFNICLAMAALFFFADAPFARLYYLAYFLAMPLEIFPTCYYGTYFQLLFDKLHIEMYSSNWVEQTQKFRKHMILFCERSLKQHTVMAGGIVRVHLDTFVSTCKGAYSLLAVIMKMNE</sequence>
<dbReference type="EMBL" id="ON420001">
    <property type="protein sequence ID" value="UZH23372.1"/>
    <property type="molecule type" value="mRNA"/>
</dbReference>
<dbReference type="InterPro" id="IPR004117">
    <property type="entry name" value="7tm6_olfct_rcpt"/>
</dbReference>
<evidence type="ECO:0000256" key="2">
    <source>
        <dbReference type="ARBA" id="ARBA00022475"/>
    </source>
</evidence>
<feature type="transmembrane region" description="Helical" evidence="10">
    <location>
        <begin position="139"/>
        <end position="160"/>
    </location>
</feature>
<feature type="transmembrane region" description="Helical" evidence="10">
    <location>
        <begin position="83"/>
        <end position="101"/>
    </location>
</feature>
<keyword evidence="8 10" id="KW-0675">Receptor</keyword>
<keyword evidence="6 10" id="KW-1133">Transmembrane helix</keyword>
<evidence type="ECO:0000256" key="4">
    <source>
        <dbReference type="ARBA" id="ARBA00022692"/>
    </source>
</evidence>
<dbReference type="GO" id="GO:0004984">
    <property type="term" value="F:olfactory receptor activity"/>
    <property type="evidence" value="ECO:0007669"/>
    <property type="project" value="InterPro"/>
</dbReference>
<dbReference type="Pfam" id="PF02949">
    <property type="entry name" value="7tm_6"/>
    <property type="match status" value="1"/>
</dbReference>
<feature type="transmembrane region" description="Helical" evidence="10">
    <location>
        <begin position="269"/>
        <end position="290"/>
    </location>
</feature>
<feature type="transmembrane region" description="Helical" evidence="10">
    <location>
        <begin position="296"/>
        <end position="317"/>
    </location>
</feature>
<keyword evidence="9 10" id="KW-0807">Transducer</keyword>
<evidence type="ECO:0000256" key="9">
    <source>
        <dbReference type="ARBA" id="ARBA00023224"/>
    </source>
</evidence>
<keyword evidence="4 10" id="KW-0812">Transmembrane</keyword>
<comment type="similarity">
    <text evidence="10">Belongs to the insect chemoreceptor superfamily. Heteromeric odorant receptor channel (TC 1.A.69) family.</text>
</comment>
<dbReference type="AlphaFoldDB" id="A0A9E8II91"/>
<evidence type="ECO:0000256" key="10">
    <source>
        <dbReference type="RuleBase" id="RU351113"/>
    </source>
</evidence>
<keyword evidence="5 10" id="KW-0552">Olfaction</keyword>